<name>T1H1D2_MEGSC</name>
<sequence>MKLQIRNVVSADFGSYRCVAKNSLGETDGIIKLDEIPMPTSTEGNNISNLNNELNKSTDLTNRMDQKPTMIRKPNNVYVNSGETSISKKYSFFTIYISYMLINLCYYTLFSF</sequence>
<dbReference type="EMBL" id="CAQQ02158794">
    <property type="status" value="NOT_ANNOTATED_CDS"/>
    <property type="molecule type" value="Genomic_DNA"/>
</dbReference>
<reference evidence="2" key="2">
    <citation type="submission" date="2015-06" db="UniProtKB">
        <authorList>
            <consortium name="EnsemblMetazoa"/>
        </authorList>
    </citation>
    <scope>IDENTIFICATION</scope>
</reference>
<dbReference type="HOGENOM" id="CLU_2152077_0_0_1"/>
<dbReference type="InterPro" id="IPR013783">
    <property type="entry name" value="Ig-like_fold"/>
</dbReference>
<proteinExistence type="predicted"/>
<dbReference type="InterPro" id="IPR036179">
    <property type="entry name" value="Ig-like_dom_sf"/>
</dbReference>
<organism evidence="2 3">
    <name type="scientific">Megaselia scalaris</name>
    <name type="common">Humpbacked fly</name>
    <name type="synonym">Phora scalaris</name>
    <dbReference type="NCBI Taxonomy" id="36166"/>
    <lineage>
        <taxon>Eukaryota</taxon>
        <taxon>Metazoa</taxon>
        <taxon>Ecdysozoa</taxon>
        <taxon>Arthropoda</taxon>
        <taxon>Hexapoda</taxon>
        <taxon>Insecta</taxon>
        <taxon>Pterygota</taxon>
        <taxon>Neoptera</taxon>
        <taxon>Endopterygota</taxon>
        <taxon>Diptera</taxon>
        <taxon>Brachycera</taxon>
        <taxon>Muscomorpha</taxon>
        <taxon>Platypezoidea</taxon>
        <taxon>Phoridae</taxon>
        <taxon>Megaseliini</taxon>
        <taxon>Megaselia</taxon>
    </lineage>
</organism>
<evidence type="ECO:0000313" key="2">
    <source>
        <dbReference type="EnsemblMetazoa" id="MESCA009991-PA"/>
    </source>
</evidence>
<dbReference type="Proteomes" id="UP000015102">
    <property type="component" value="Unassembled WGS sequence"/>
</dbReference>
<dbReference type="SUPFAM" id="SSF48726">
    <property type="entry name" value="Immunoglobulin"/>
    <property type="match status" value="1"/>
</dbReference>
<evidence type="ECO:0000313" key="3">
    <source>
        <dbReference type="Proteomes" id="UP000015102"/>
    </source>
</evidence>
<accession>T1H1D2</accession>
<evidence type="ECO:0008006" key="4">
    <source>
        <dbReference type="Google" id="ProtNLM"/>
    </source>
</evidence>
<dbReference type="Gene3D" id="2.60.40.10">
    <property type="entry name" value="Immunoglobulins"/>
    <property type="match status" value="1"/>
</dbReference>
<dbReference type="EMBL" id="CAQQ02158795">
    <property type="status" value="NOT_ANNOTATED_CDS"/>
    <property type="molecule type" value="Genomic_DNA"/>
</dbReference>
<feature type="transmembrane region" description="Helical" evidence="1">
    <location>
        <begin position="90"/>
        <end position="109"/>
    </location>
</feature>
<dbReference type="STRING" id="36166.T1H1D2"/>
<keyword evidence="1" id="KW-1133">Transmembrane helix</keyword>
<dbReference type="AlphaFoldDB" id="T1H1D2"/>
<keyword evidence="1" id="KW-0472">Membrane</keyword>
<keyword evidence="3" id="KW-1185">Reference proteome</keyword>
<protein>
    <recommendedName>
        <fullName evidence="4">Immunoglobulin I-set domain-containing protein</fullName>
    </recommendedName>
</protein>
<reference evidence="3" key="1">
    <citation type="submission" date="2013-02" db="EMBL/GenBank/DDBJ databases">
        <authorList>
            <person name="Hughes D."/>
        </authorList>
    </citation>
    <scope>NUCLEOTIDE SEQUENCE</scope>
    <source>
        <strain>Durham</strain>
        <strain evidence="3">NC isolate 2 -- Noor lab</strain>
    </source>
</reference>
<dbReference type="EnsemblMetazoa" id="MESCA009991-RA">
    <property type="protein sequence ID" value="MESCA009991-PA"/>
    <property type="gene ID" value="MESCA009991"/>
</dbReference>
<evidence type="ECO:0000256" key="1">
    <source>
        <dbReference type="SAM" id="Phobius"/>
    </source>
</evidence>
<keyword evidence="1" id="KW-0812">Transmembrane</keyword>